<feature type="transmembrane region" description="Helical" evidence="2">
    <location>
        <begin position="12"/>
        <end position="35"/>
    </location>
</feature>
<keyword evidence="2" id="KW-1133">Transmembrane helix</keyword>
<organism evidence="3 4">
    <name type="scientific">Senegalia massiliensis</name>
    <dbReference type="NCBI Taxonomy" id="1720316"/>
    <lineage>
        <taxon>Bacteria</taxon>
        <taxon>Bacillati</taxon>
        <taxon>Bacillota</taxon>
        <taxon>Clostridia</taxon>
        <taxon>Eubacteriales</taxon>
        <taxon>Clostridiaceae</taxon>
        <taxon>Senegalia</taxon>
    </lineage>
</organism>
<keyword evidence="2" id="KW-0472">Membrane</keyword>
<feature type="coiled-coil region" evidence="1">
    <location>
        <begin position="53"/>
        <end position="109"/>
    </location>
</feature>
<dbReference type="Proteomes" id="UP000467132">
    <property type="component" value="Unassembled WGS sequence"/>
</dbReference>
<evidence type="ECO:0000313" key="4">
    <source>
        <dbReference type="Proteomes" id="UP000467132"/>
    </source>
</evidence>
<sequence length="245" mass="28501">MKKIFENNKGFSLLELIITLAILSIIIIPISSFFINSAKATNTANDKMMALSIAQDEMEKIKLKENLKEVIIEKNDDEYNHFSYKVEIIKNEKKEFENKEETKNIIEINSSLLEKNDYYILTITNDNYILKTNLNNPKIAQTVNLIKPIEESINIFIKDNNLKKEKTVKIEALNESIKLLKIYTEKDQKVSILNKLGPIKIYKNYSSKNSKSVLYKVNIKVYKGDINDPKRELIEEIESYKNIVQ</sequence>
<reference evidence="3 4" key="1">
    <citation type="submission" date="2018-08" db="EMBL/GenBank/DDBJ databases">
        <title>Murine metabolic-syndrome-specific gut microbial biobank.</title>
        <authorList>
            <person name="Liu C."/>
        </authorList>
    </citation>
    <scope>NUCLEOTIDE SEQUENCE [LARGE SCALE GENOMIC DNA]</scope>
    <source>
        <strain evidence="3 4">583</strain>
    </source>
</reference>
<proteinExistence type="predicted"/>
<dbReference type="NCBIfam" id="TIGR02532">
    <property type="entry name" value="IV_pilin_GFxxxE"/>
    <property type="match status" value="1"/>
</dbReference>
<accession>A0A845QVX1</accession>
<name>A0A845QVX1_9CLOT</name>
<protein>
    <submittedName>
        <fullName evidence="3">Prepilin-type N-terminal cleavage/methylation domain-containing protein</fullName>
    </submittedName>
</protein>
<keyword evidence="1" id="KW-0175">Coiled coil</keyword>
<evidence type="ECO:0000256" key="1">
    <source>
        <dbReference type="SAM" id="Coils"/>
    </source>
</evidence>
<dbReference type="EMBL" id="QXXA01000007">
    <property type="protein sequence ID" value="NBI06665.1"/>
    <property type="molecule type" value="Genomic_DNA"/>
</dbReference>
<dbReference type="InterPro" id="IPR012902">
    <property type="entry name" value="N_methyl_site"/>
</dbReference>
<evidence type="ECO:0000256" key="2">
    <source>
        <dbReference type="SAM" id="Phobius"/>
    </source>
</evidence>
<keyword evidence="2" id="KW-0812">Transmembrane</keyword>
<gene>
    <name evidence="3" type="ORF">D3Z33_07295</name>
</gene>
<comment type="caution">
    <text evidence="3">The sequence shown here is derived from an EMBL/GenBank/DDBJ whole genome shotgun (WGS) entry which is preliminary data.</text>
</comment>
<dbReference type="RefSeq" id="WP_160197147.1">
    <property type="nucleotide sequence ID" value="NZ_QXXA01000007.1"/>
</dbReference>
<keyword evidence="4" id="KW-1185">Reference proteome</keyword>
<dbReference type="AlphaFoldDB" id="A0A845QVX1"/>
<dbReference type="Pfam" id="PF07963">
    <property type="entry name" value="N_methyl"/>
    <property type="match status" value="1"/>
</dbReference>
<evidence type="ECO:0000313" key="3">
    <source>
        <dbReference type="EMBL" id="NBI06665.1"/>
    </source>
</evidence>